<evidence type="ECO:0000256" key="4">
    <source>
        <dbReference type="ARBA" id="ARBA00022723"/>
    </source>
</evidence>
<dbReference type="AlphaFoldDB" id="A0A5N5TF78"/>
<dbReference type="PANTHER" id="PTHR24279">
    <property type="entry name" value="CYTOCHROME P450"/>
    <property type="match status" value="1"/>
</dbReference>
<dbReference type="GO" id="GO:0004497">
    <property type="term" value="F:monooxygenase activity"/>
    <property type="evidence" value="ECO:0007669"/>
    <property type="project" value="UniProtKB-KW"/>
</dbReference>
<evidence type="ECO:0000256" key="7">
    <source>
        <dbReference type="ARBA" id="ARBA00023033"/>
    </source>
</evidence>
<name>A0A5N5TF78_9CRUS</name>
<proteinExistence type="inferred from homology"/>
<dbReference type="SUPFAM" id="SSF48264">
    <property type="entry name" value="Cytochrome P450"/>
    <property type="match status" value="1"/>
</dbReference>
<gene>
    <name evidence="8" type="ORF">Anas_14334</name>
</gene>
<dbReference type="CDD" id="cd11054">
    <property type="entry name" value="CYP24A1-like"/>
    <property type="match status" value="1"/>
</dbReference>
<dbReference type="GO" id="GO:0020037">
    <property type="term" value="F:heme binding"/>
    <property type="evidence" value="ECO:0007669"/>
    <property type="project" value="InterPro"/>
</dbReference>
<keyword evidence="4" id="KW-0479">Metal-binding</keyword>
<dbReference type="InterPro" id="IPR002401">
    <property type="entry name" value="Cyt_P450_E_grp-I"/>
</dbReference>
<dbReference type="InterPro" id="IPR050479">
    <property type="entry name" value="CYP11_CYP27_families"/>
</dbReference>
<keyword evidence="7" id="KW-0503">Monooxygenase</keyword>
<dbReference type="PRINTS" id="PR00463">
    <property type="entry name" value="EP450I"/>
</dbReference>
<protein>
    <submittedName>
        <fullName evidence="8">Putative cytochrome P450</fullName>
    </submittedName>
</protein>
<dbReference type="InterPro" id="IPR036396">
    <property type="entry name" value="Cyt_P450_sf"/>
</dbReference>
<dbReference type="GO" id="GO:0016705">
    <property type="term" value="F:oxidoreductase activity, acting on paired donors, with incorporation or reduction of molecular oxygen"/>
    <property type="evidence" value="ECO:0007669"/>
    <property type="project" value="InterPro"/>
</dbReference>
<evidence type="ECO:0000256" key="2">
    <source>
        <dbReference type="ARBA" id="ARBA00010617"/>
    </source>
</evidence>
<dbReference type="InterPro" id="IPR001128">
    <property type="entry name" value="Cyt_P450"/>
</dbReference>
<keyword evidence="5" id="KW-0560">Oxidoreductase</keyword>
<keyword evidence="9" id="KW-1185">Reference proteome</keyword>
<dbReference type="EMBL" id="SEYY01001626">
    <property type="protein sequence ID" value="KAB7505202.1"/>
    <property type="molecule type" value="Genomic_DNA"/>
</dbReference>
<keyword evidence="6" id="KW-0408">Iron</keyword>
<evidence type="ECO:0000256" key="3">
    <source>
        <dbReference type="ARBA" id="ARBA00022617"/>
    </source>
</evidence>
<evidence type="ECO:0000313" key="8">
    <source>
        <dbReference type="EMBL" id="KAB7505202.1"/>
    </source>
</evidence>
<evidence type="ECO:0000256" key="6">
    <source>
        <dbReference type="ARBA" id="ARBA00023004"/>
    </source>
</evidence>
<dbReference type="Proteomes" id="UP000326759">
    <property type="component" value="Unassembled WGS sequence"/>
</dbReference>
<dbReference type="PRINTS" id="PR00385">
    <property type="entry name" value="P450"/>
</dbReference>
<comment type="cofactor">
    <cofactor evidence="1">
        <name>heme</name>
        <dbReference type="ChEBI" id="CHEBI:30413"/>
    </cofactor>
</comment>
<accession>A0A5N5TF78</accession>
<sequence>MKRFCAFQRVIHSSSYSVTTKRNSRVAISASFEEKDAKEILPLSQMPGPKSYPFIGSGLALLMHKDFDRRKFYKVFDSFFREYGKIFQMRNRGRPNTILISKPEDVEELHRITMGNPIRHFFVSLKSVREDNVDYFENKTGLITENHQEWQRVRSKVQGQMLRPKNLLKYLPQMDRINLDFIEIIADYQNQLGEMPPHFLNDLYKWSLESVSTVALNRRLGCLEPNLPEDSMQMQMIKCANNAVEAMNITEIRFPFWKLFATPSYKKLRKNHDIFLRIADEIIRETEKNLLTKKASEDDAEMTLMETFLKTEGLTRKDVVTMVLDMMFAGIDTTSHTVAFTLYMLAKNQDKQKKLQEEIDNVLGDGKETISEKHLSKLSYLKHCVKETLRIYPITFGVSRDLEDKTQF</sequence>
<dbReference type="Pfam" id="PF00067">
    <property type="entry name" value="p450"/>
    <property type="match status" value="1"/>
</dbReference>
<comment type="caution">
    <text evidence="8">The sequence shown here is derived from an EMBL/GenBank/DDBJ whole genome shotgun (WGS) entry which is preliminary data.</text>
</comment>
<evidence type="ECO:0000256" key="5">
    <source>
        <dbReference type="ARBA" id="ARBA00023002"/>
    </source>
</evidence>
<evidence type="ECO:0000256" key="1">
    <source>
        <dbReference type="ARBA" id="ARBA00001971"/>
    </source>
</evidence>
<reference evidence="8 9" key="1">
    <citation type="journal article" date="2019" name="PLoS Biol.">
        <title>Sex chromosomes control vertical transmission of feminizing Wolbachia symbionts in an isopod.</title>
        <authorList>
            <person name="Becking T."/>
            <person name="Chebbi M.A."/>
            <person name="Giraud I."/>
            <person name="Moumen B."/>
            <person name="Laverre T."/>
            <person name="Caubet Y."/>
            <person name="Peccoud J."/>
            <person name="Gilbert C."/>
            <person name="Cordaux R."/>
        </authorList>
    </citation>
    <scope>NUCLEOTIDE SEQUENCE [LARGE SCALE GENOMIC DNA]</scope>
    <source>
        <strain evidence="8">ANa2</strain>
        <tissue evidence="8">Whole body excluding digestive tract and cuticle</tissue>
    </source>
</reference>
<evidence type="ECO:0000313" key="9">
    <source>
        <dbReference type="Proteomes" id="UP000326759"/>
    </source>
</evidence>
<dbReference type="PANTHER" id="PTHR24279:SF120">
    <property type="entry name" value="CYTOCHROME P450"/>
    <property type="match status" value="1"/>
</dbReference>
<organism evidence="8 9">
    <name type="scientific">Armadillidium nasatum</name>
    <dbReference type="NCBI Taxonomy" id="96803"/>
    <lineage>
        <taxon>Eukaryota</taxon>
        <taxon>Metazoa</taxon>
        <taxon>Ecdysozoa</taxon>
        <taxon>Arthropoda</taxon>
        <taxon>Crustacea</taxon>
        <taxon>Multicrustacea</taxon>
        <taxon>Malacostraca</taxon>
        <taxon>Eumalacostraca</taxon>
        <taxon>Peracarida</taxon>
        <taxon>Isopoda</taxon>
        <taxon>Oniscidea</taxon>
        <taxon>Crinocheta</taxon>
        <taxon>Armadillidiidae</taxon>
        <taxon>Armadillidium</taxon>
    </lineage>
</organism>
<dbReference type="Gene3D" id="1.10.630.10">
    <property type="entry name" value="Cytochrome P450"/>
    <property type="match status" value="1"/>
</dbReference>
<comment type="similarity">
    <text evidence="2">Belongs to the cytochrome P450 family.</text>
</comment>
<dbReference type="GO" id="GO:0005506">
    <property type="term" value="F:iron ion binding"/>
    <property type="evidence" value="ECO:0007669"/>
    <property type="project" value="InterPro"/>
</dbReference>
<dbReference type="OrthoDB" id="3945418at2759"/>
<keyword evidence="3" id="KW-0349">Heme</keyword>